<name>A0ABT4LP26_9PROT</name>
<evidence type="ECO:0000313" key="3">
    <source>
        <dbReference type="Proteomes" id="UP001069802"/>
    </source>
</evidence>
<comment type="caution">
    <text evidence="2">The sequence shown here is derived from an EMBL/GenBank/DDBJ whole genome shotgun (WGS) entry which is preliminary data.</text>
</comment>
<proteinExistence type="predicted"/>
<dbReference type="RefSeq" id="WP_269425000.1">
    <property type="nucleotide sequence ID" value="NZ_JAPWGY010000011.1"/>
</dbReference>
<dbReference type="EMBL" id="JAPWGY010000011">
    <property type="protein sequence ID" value="MCZ4282858.1"/>
    <property type="molecule type" value="Genomic_DNA"/>
</dbReference>
<feature type="transmembrane region" description="Helical" evidence="1">
    <location>
        <begin position="147"/>
        <end position="168"/>
    </location>
</feature>
<keyword evidence="3" id="KW-1185">Reference proteome</keyword>
<dbReference type="InterPro" id="IPR011088">
    <property type="entry name" value="Phage_phiNM3_A0EWY4"/>
</dbReference>
<keyword evidence="1" id="KW-0472">Membrane</keyword>
<dbReference type="Proteomes" id="UP001069802">
    <property type="component" value="Unassembled WGS sequence"/>
</dbReference>
<protein>
    <submittedName>
        <fullName evidence="2">DUF1523 family protein</fullName>
    </submittedName>
</protein>
<keyword evidence="1" id="KW-1133">Transmembrane helix</keyword>
<keyword evidence="1" id="KW-0812">Transmembrane</keyword>
<dbReference type="Pfam" id="PF07509">
    <property type="entry name" value="DUF1523"/>
    <property type="match status" value="1"/>
</dbReference>
<feature type="transmembrane region" description="Helical" evidence="1">
    <location>
        <begin position="7"/>
        <end position="24"/>
    </location>
</feature>
<reference evidence="2" key="1">
    <citation type="submission" date="2022-12" db="EMBL/GenBank/DDBJ databases">
        <title>Bacterial isolates from different developmental stages of Nematostella vectensis.</title>
        <authorList>
            <person name="Fraune S."/>
        </authorList>
    </citation>
    <scope>NUCLEOTIDE SEQUENCE</scope>
    <source>
        <strain evidence="2">G21630-S1</strain>
    </source>
</reference>
<evidence type="ECO:0000313" key="2">
    <source>
        <dbReference type="EMBL" id="MCZ4282858.1"/>
    </source>
</evidence>
<evidence type="ECO:0000256" key="1">
    <source>
        <dbReference type="SAM" id="Phobius"/>
    </source>
</evidence>
<sequence>MQIIKWLFSSLLVVLIGGFLHYNLPGKDLVRVVGSDVKRVDTSTFWDSEVPKNETKSTRDVRFINTVWPDGVPRVFRNEDTDWSWPPYLKFDSGNLQAEAQSLISTEAAPVWVVVTHYGWRIPILTLFPNAVDIRRATGPDELLIPWFNIFFFVSLGIVFFLVGRFLLRLKRRHLDPTLDDVAEAFDDLSETAEAASQRTRETGSKFSRWLDTWKPKDKRQK</sequence>
<organism evidence="2 3">
    <name type="scientific">Kiloniella laminariae</name>
    <dbReference type="NCBI Taxonomy" id="454162"/>
    <lineage>
        <taxon>Bacteria</taxon>
        <taxon>Pseudomonadati</taxon>
        <taxon>Pseudomonadota</taxon>
        <taxon>Alphaproteobacteria</taxon>
        <taxon>Rhodospirillales</taxon>
        <taxon>Kiloniellaceae</taxon>
        <taxon>Kiloniella</taxon>
    </lineage>
</organism>
<gene>
    <name evidence="2" type="ORF">O4H49_18885</name>
</gene>
<accession>A0ABT4LP26</accession>